<dbReference type="AlphaFoldDB" id="A0A392N4T9"/>
<dbReference type="EMBL" id="LXQA010027677">
    <property type="protein sequence ID" value="MCH94592.1"/>
    <property type="molecule type" value="Genomic_DNA"/>
</dbReference>
<dbReference type="Proteomes" id="UP000265520">
    <property type="component" value="Unassembled WGS sequence"/>
</dbReference>
<proteinExistence type="predicted"/>
<protein>
    <submittedName>
        <fullName evidence="1">Uncharacterized protein</fullName>
    </submittedName>
</protein>
<evidence type="ECO:0000313" key="2">
    <source>
        <dbReference type="Proteomes" id="UP000265520"/>
    </source>
</evidence>
<evidence type="ECO:0000313" key="1">
    <source>
        <dbReference type="EMBL" id="MCH94592.1"/>
    </source>
</evidence>
<accession>A0A392N4T9</accession>
<keyword evidence="2" id="KW-1185">Reference proteome</keyword>
<name>A0A392N4T9_9FABA</name>
<sequence>MEISADNFSYVIDCSILNFTPPSTPEEEEEHAILVLEIAAGIK</sequence>
<feature type="non-terminal residue" evidence="1">
    <location>
        <position position="43"/>
    </location>
</feature>
<reference evidence="1 2" key="1">
    <citation type="journal article" date="2018" name="Front. Plant Sci.">
        <title>Red Clover (Trifolium pratense) and Zigzag Clover (T. medium) - A Picture of Genomic Similarities and Differences.</title>
        <authorList>
            <person name="Dluhosova J."/>
            <person name="Istvanek J."/>
            <person name="Nedelnik J."/>
            <person name="Repkova J."/>
        </authorList>
    </citation>
    <scope>NUCLEOTIDE SEQUENCE [LARGE SCALE GENOMIC DNA]</scope>
    <source>
        <strain evidence="2">cv. 10/8</strain>
        <tissue evidence="1">Leaf</tissue>
    </source>
</reference>
<organism evidence="1 2">
    <name type="scientific">Trifolium medium</name>
    <dbReference type="NCBI Taxonomy" id="97028"/>
    <lineage>
        <taxon>Eukaryota</taxon>
        <taxon>Viridiplantae</taxon>
        <taxon>Streptophyta</taxon>
        <taxon>Embryophyta</taxon>
        <taxon>Tracheophyta</taxon>
        <taxon>Spermatophyta</taxon>
        <taxon>Magnoliopsida</taxon>
        <taxon>eudicotyledons</taxon>
        <taxon>Gunneridae</taxon>
        <taxon>Pentapetalae</taxon>
        <taxon>rosids</taxon>
        <taxon>fabids</taxon>
        <taxon>Fabales</taxon>
        <taxon>Fabaceae</taxon>
        <taxon>Papilionoideae</taxon>
        <taxon>50 kb inversion clade</taxon>
        <taxon>NPAAA clade</taxon>
        <taxon>Hologalegina</taxon>
        <taxon>IRL clade</taxon>
        <taxon>Trifolieae</taxon>
        <taxon>Trifolium</taxon>
    </lineage>
</organism>
<comment type="caution">
    <text evidence="1">The sequence shown here is derived from an EMBL/GenBank/DDBJ whole genome shotgun (WGS) entry which is preliminary data.</text>
</comment>